<dbReference type="InterPro" id="IPR036852">
    <property type="entry name" value="Peptidase_S8/S53_dom_sf"/>
</dbReference>
<dbReference type="AlphaFoldDB" id="A0A382PS15"/>
<dbReference type="EMBL" id="UINC01109298">
    <property type="protein sequence ID" value="SVC76026.1"/>
    <property type="molecule type" value="Genomic_DNA"/>
</dbReference>
<feature type="non-terminal residue" evidence="1">
    <location>
        <position position="247"/>
    </location>
</feature>
<protein>
    <recommendedName>
        <fullName evidence="2">Peptidase S8/S53 domain-containing protein</fullName>
    </recommendedName>
</protein>
<accession>A0A382PS15</accession>
<dbReference type="GO" id="GO:0004252">
    <property type="term" value="F:serine-type endopeptidase activity"/>
    <property type="evidence" value="ECO:0007669"/>
    <property type="project" value="InterPro"/>
</dbReference>
<proteinExistence type="predicted"/>
<sequence length="247" mass="26263">MAVSNLTVIALAALSVGITFHLLDETHIVAADSPTEKINEEFINALDPVSFPLPNSAIFLELPDSIVDTTEDEAEEVETTYWGDSIGASVQELKTSGLLRKPDFVKLDSSLNHMVATDGPLVLGEEEVTVSPSVPVVFDLTSNPHEIANQILALGGKISVIANSYIGAYIPIDMLPSISSSQDVIRISQPSTANKTIDGYATRIHNSEAWESRGLTGKDVKIGIIDKGFSGFNSLAGTELPSVVSAL</sequence>
<dbReference type="GO" id="GO:0006508">
    <property type="term" value="P:proteolysis"/>
    <property type="evidence" value="ECO:0007669"/>
    <property type="project" value="InterPro"/>
</dbReference>
<dbReference type="SUPFAM" id="SSF52743">
    <property type="entry name" value="Subtilisin-like"/>
    <property type="match status" value="1"/>
</dbReference>
<evidence type="ECO:0000313" key="1">
    <source>
        <dbReference type="EMBL" id="SVC76026.1"/>
    </source>
</evidence>
<gene>
    <name evidence="1" type="ORF">METZ01_LOCUS328880</name>
</gene>
<name>A0A382PS15_9ZZZZ</name>
<organism evidence="1">
    <name type="scientific">marine metagenome</name>
    <dbReference type="NCBI Taxonomy" id="408172"/>
    <lineage>
        <taxon>unclassified sequences</taxon>
        <taxon>metagenomes</taxon>
        <taxon>ecological metagenomes</taxon>
    </lineage>
</organism>
<reference evidence="1" key="1">
    <citation type="submission" date="2018-05" db="EMBL/GenBank/DDBJ databases">
        <authorList>
            <person name="Lanie J.A."/>
            <person name="Ng W.-L."/>
            <person name="Kazmierczak K.M."/>
            <person name="Andrzejewski T.M."/>
            <person name="Davidsen T.M."/>
            <person name="Wayne K.J."/>
            <person name="Tettelin H."/>
            <person name="Glass J.I."/>
            <person name="Rusch D."/>
            <person name="Podicherti R."/>
            <person name="Tsui H.-C.T."/>
            <person name="Winkler M.E."/>
        </authorList>
    </citation>
    <scope>NUCLEOTIDE SEQUENCE</scope>
</reference>
<evidence type="ECO:0008006" key="2">
    <source>
        <dbReference type="Google" id="ProtNLM"/>
    </source>
</evidence>